<reference evidence="4" key="1">
    <citation type="submission" date="2022-11" db="UniProtKB">
        <authorList>
            <consortium name="WormBaseParasite"/>
        </authorList>
    </citation>
    <scope>IDENTIFICATION</scope>
</reference>
<name>A0A915D065_9BILA</name>
<dbReference type="InterPro" id="IPR001461">
    <property type="entry name" value="Aspartic_peptidase_A1"/>
</dbReference>
<dbReference type="AlphaFoldDB" id="A0A915D065"/>
<dbReference type="InterPro" id="IPR021109">
    <property type="entry name" value="Peptidase_aspartic_dom_sf"/>
</dbReference>
<dbReference type="InterPro" id="IPR033121">
    <property type="entry name" value="PEPTIDASE_A1"/>
</dbReference>
<dbReference type="GO" id="GO:0006508">
    <property type="term" value="P:proteolysis"/>
    <property type="evidence" value="ECO:0007669"/>
    <property type="project" value="InterPro"/>
</dbReference>
<dbReference type="GO" id="GO:0004190">
    <property type="term" value="F:aspartic-type endopeptidase activity"/>
    <property type="evidence" value="ECO:0007669"/>
    <property type="project" value="InterPro"/>
</dbReference>
<comment type="similarity">
    <text evidence="1">Belongs to the peptidase A1 family.</text>
</comment>
<organism evidence="3 4">
    <name type="scientific">Ditylenchus dipsaci</name>
    <dbReference type="NCBI Taxonomy" id="166011"/>
    <lineage>
        <taxon>Eukaryota</taxon>
        <taxon>Metazoa</taxon>
        <taxon>Ecdysozoa</taxon>
        <taxon>Nematoda</taxon>
        <taxon>Chromadorea</taxon>
        <taxon>Rhabditida</taxon>
        <taxon>Tylenchina</taxon>
        <taxon>Tylenchomorpha</taxon>
        <taxon>Sphaerularioidea</taxon>
        <taxon>Anguinidae</taxon>
        <taxon>Anguininae</taxon>
        <taxon>Ditylenchus</taxon>
    </lineage>
</organism>
<dbReference type="Gene3D" id="2.40.70.10">
    <property type="entry name" value="Acid Proteases"/>
    <property type="match status" value="1"/>
</dbReference>
<dbReference type="SUPFAM" id="SSF50630">
    <property type="entry name" value="Acid proteases"/>
    <property type="match status" value="1"/>
</dbReference>
<dbReference type="PANTHER" id="PTHR47966:SF51">
    <property type="entry name" value="BETA-SITE APP-CLEAVING ENZYME, ISOFORM A-RELATED"/>
    <property type="match status" value="1"/>
</dbReference>
<proteinExistence type="inferred from homology"/>
<evidence type="ECO:0000313" key="4">
    <source>
        <dbReference type="WBParaSite" id="jg1408"/>
    </source>
</evidence>
<dbReference type="Proteomes" id="UP000887574">
    <property type="component" value="Unplaced"/>
</dbReference>
<accession>A0A915D065</accession>
<evidence type="ECO:0000313" key="3">
    <source>
        <dbReference type="Proteomes" id="UP000887574"/>
    </source>
</evidence>
<protein>
    <submittedName>
        <fullName evidence="4">Peptidase A1 domain-containing protein</fullName>
    </submittedName>
</protein>
<evidence type="ECO:0000259" key="2">
    <source>
        <dbReference type="Pfam" id="PF00026"/>
    </source>
</evidence>
<keyword evidence="3" id="KW-1185">Reference proteome</keyword>
<evidence type="ECO:0000256" key="1">
    <source>
        <dbReference type="ARBA" id="ARBA00007447"/>
    </source>
</evidence>
<dbReference type="WBParaSite" id="jg1408">
    <property type="protein sequence ID" value="jg1408"/>
    <property type="gene ID" value="jg1408"/>
</dbReference>
<dbReference type="PANTHER" id="PTHR47966">
    <property type="entry name" value="BETA-SITE APP-CLEAVING ENZYME, ISOFORM A-RELATED"/>
    <property type="match status" value="1"/>
</dbReference>
<sequence length="168" mass="19184">MNQAKSPVLKLIRKSNFFARPSKDTFRFIGTPPQTQFLLRVELFGMSELILMDNTADFSSSVVDRPFKRKFDSHGSSTFLNKESNVSIDWSDYKGYLGSDIVHLSHYPFNATVGLLQTIPYYLAQESYSGFLGLSWNAKNNSKNIADAMTDKLDYPVISVWTNRYDKL</sequence>
<dbReference type="Pfam" id="PF00026">
    <property type="entry name" value="Asp"/>
    <property type="match status" value="1"/>
</dbReference>
<feature type="domain" description="Peptidase A1" evidence="2">
    <location>
        <begin position="29"/>
        <end position="164"/>
    </location>
</feature>